<feature type="compositionally biased region" description="Low complexity" evidence="7">
    <location>
        <begin position="1000"/>
        <end position="1009"/>
    </location>
</feature>
<dbReference type="Pfam" id="PF12796">
    <property type="entry name" value="Ank_2"/>
    <property type="match status" value="2"/>
</dbReference>
<dbReference type="PROSITE" id="PS50011">
    <property type="entry name" value="PROTEIN_KINASE_DOM"/>
    <property type="match status" value="1"/>
</dbReference>
<dbReference type="InterPro" id="IPR017441">
    <property type="entry name" value="Protein_kinase_ATP_BS"/>
</dbReference>
<keyword evidence="1" id="KW-0677">Repeat</keyword>
<feature type="compositionally biased region" description="Low complexity" evidence="7">
    <location>
        <begin position="1296"/>
        <end position="1316"/>
    </location>
</feature>
<dbReference type="InterPro" id="IPR043136">
    <property type="entry name" value="B30.2/SPRY_sf"/>
</dbReference>
<feature type="repeat" description="ANK" evidence="5">
    <location>
        <begin position="2131"/>
        <end position="2163"/>
    </location>
</feature>
<feature type="compositionally biased region" description="Basic residues" evidence="7">
    <location>
        <begin position="2452"/>
        <end position="2461"/>
    </location>
</feature>
<dbReference type="Gene3D" id="1.10.510.10">
    <property type="entry name" value="Transferase(Phosphotransferase) domain 1"/>
    <property type="match status" value="1"/>
</dbReference>
<gene>
    <name evidence="9" type="ORF">FNF29_03476</name>
</gene>
<dbReference type="InterPro" id="IPR008271">
    <property type="entry name" value="Ser/Thr_kinase_AS"/>
</dbReference>
<evidence type="ECO:0000256" key="1">
    <source>
        <dbReference type="ARBA" id="ARBA00022737"/>
    </source>
</evidence>
<keyword evidence="10" id="KW-1185">Reference proteome</keyword>
<feature type="region of interest" description="Disordered" evidence="7">
    <location>
        <begin position="1282"/>
        <end position="1320"/>
    </location>
</feature>
<dbReference type="PROSITE" id="PS00108">
    <property type="entry name" value="PROTEIN_KINASE_ST"/>
    <property type="match status" value="1"/>
</dbReference>
<feature type="region of interest" description="Disordered" evidence="7">
    <location>
        <begin position="1724"/>
        <end position="1747"/>
    </location>
</feature>
<feature type="domain" description="Protein kinase" evidence="8">
    <location>
        <begin position="2255"/>
        <end position="2671"/>
    </location>
</feature>
<dbReference type="EMBL" id="VLTN01000018">
    <property type="protein sequence ID" value="KAA0152952.1"/>
    <property type="molecule type" value="Genomic_DNA"/>
</dbReference>
<evidence type="ECO:0000256" key="6">
    <source>
        <dbReference type="PROSITE-ProRule" id="PRU10141"/>
    </source>
</evidence>
<feature type="compositionally biased region" description="Basic and acidic residues" evidence="7">
    <location>
        <begin position="1282"/>
        <end position="1295"/>
    </location>
</feature>
<dbReference type="Gene3D" id="2.60.120.920">
    <property type="match status" value="2"/>
</dbReference>
<feature type="compositionally biased region" description="Low complexity" evidence="7">
    <location>
        <begin position="144"/>
        <end position="167"/>
    </location>
</feature>
<feature type="repeat" description="ANK" evidence="5">
    <location>
        <begin position="2165"/>
        <end position="2197"/>
    </location>
</feature>
<evidence type="ECO:0000256" key="4">
    <source>
        <dbReference type="ARBA" id="ARBA00023043"/>
    </source>
</evidence>
<feature type="region of interest" description="Disordered" evidence="7">
    <location>
        <begin position="1000"/>
        <end position="1022"/>
    </location>
</feature>
<dbReference type="SUPFAM" id="SSF56112">
    <property type="entry name" value="Protein kinase-like (PK-like)"/>
    <property type="match status" value="1"/>
</dbReference>
<dbReference type="Pfam" id="PF00069">
    <property type="entry name" value="Pkinase"/>
    <property type="match status" value="1"/>
</dbReference>
<feature type="compositionally biased region" description="Low complexity" evidence="7">
    <location>
        <begin position="2464"/>
        <end position="2476"/>
    </location>
</feature>
<dbReference type="SMART" id="SM00248">
    <property type="entry name" value="ANK"/>
    <property type="match status" value="9"/>
</dbReference>
<dbReference type="Proteomes" id="UP000323011">
    <property type="component" value="Unassembled WGS sequence"/>
</dbReference>
<comment type="caution">
    <text evidence="9">The sequence shown here is derived from an EMBL/GenBank/DDBJ whole genome shotgun (WGS) entry which is preliminary data.</text>
</comment>
<dbReference type="PANTHER" id="PTHR24198:SF165">
    <property type="entry name" value="ANKYRIN REPEAT-CONTAINING PROTEIN-RELATED"/>
    <property type="match status" value="1"/>
</dbReference>
<feature type="compositionally biased region" description="Low complexity" evidence="7">
    <location>
        <begin position="2684"/>
        <end position="2703"/>
    </location>
</feature>
<keyword evidence="2 6" id="KW-0547">Nucleotide-binding</keyword>
<keyword evidence="3 6" id="KW-0067">ATP-binding</keyword>
<reference evidence="9 10" key="1">
    <citation type="submission" date="2019-07" db="EMBL/GenBank/DDBJ databases">
        <title>Genomes of Cafeteria roenbergensis.</title>
        <authorList>
            <person name="Fischer M.G."/>
            <person name="Hackl T."/>
            <person name="Roman M."/>
        </authorList>
    </citation>
    <scope>NUCLEOTIDE SEQUENCE [LARGE SCALE GENOMIC DNA]</scope>
    <source>
        <strain evidence="9 10">BVI</strain>
    </source>
</reference>
<dbReference type="InterPro" id="IPR000719">
    <property type="entry name" value="Prot_kinase_dom"/>
</dbReference>
<accession>A0A5A8CIU6</accession>
<dbReference type="PANTHER" id="PTHR24198">
    <property type="entry name" value="ANKYRIN REPEAT AND PROTEIN KINASE DOMAIN-CONTAINING PROTEIN"/>
    <property type="match status" value="1"/>
</dbReference>
<name>A0A5A8CIU6_CAFRO</name>
<dbReference type="SUPFAM" id="SSF48403">
    <property type="entry name" value="Ankyrin repeat"/>
    <property type="match status" value="2"/>
</dbReference>
<dbReference type="InterPro" id="IPR036770">
    <property type="entry name" value="Ankyrin_rpt-contain_sf"/>
</dbReference>
<dbReference type="InterPro" id="IPR011009">
    <property type="entry name" value="Kinase-like_dom_sf"/>
</dbReference>
<feature type="region of interest" description="Disordered" evidence="7">
    <location>
        <begin position="879"/>
        <end position="907"/>
    </location>
</feature>
<evidence type="ECO:0000256" key="5">
    <source>
        <dbReference type="PROSITE-ProRule" id="PRU00023"/>
    </source>
</evidence>
<dbReference type="InterPro" id="IPR002110">
    <property type="entry name" value="Ankyrin_rpt"/>
</dbReference>
<keyword evidence="4 5" id="KW-0040">ANK repeat</keyword>
<evidence type="ECO:0000256" key="2">
    <source>
        <dbReference type="ARBA" id="ARBA00022741"/>
    </source>
</evidence>
<protein>
    <recommendedName>
        <fullName evidence="8">Protein kinase domain-containing protein</fullName>
    </recommendedName>
</protein>
<dbReference type="PROSITE" id="PS00107">
    <property type="entry name" value="PROTEIN_KINASE_ATP"/>
    <property type="match status" value="1"/>
</dbReference>
<dbReference type="InterPro" id="IPR003877">
    <property type="entry name" value="SPRY_dom"/>
</dbReference>
<feature type="region of interest" description="Disordered" evidence="7">
    <location>
        <begin position="2449"/>
        <end position="2476"/>
    </location>
</feature>
<feature type="binding site" evidence="6">
    <location>
        <position position="2285"/>
    </location>
    <ligand>
        <name>ATP</name>
        <dbReference type="ChEBI" id="CHEBI:30616"/>
    </ligand>
</feature>
<evidence type="ECO:0000313" key="10">
    <source>
        <dbReference type="Proteomes" id="UP000323011"/>
    </source>
</evidence>
<dbReference type="Gene3D" id="1.25.40.20">
    <property type="entry name" value="Ankyrin repeat-containing domain"/>
    <property type="match status" value="4"/>
</dbReference>
<evidence type="ECO:0000256" key="7">
    <source>
        <dbReference type="SAM" id="MobiDB-lite"/>
    </source>
</evidence>
<evidence type="ECO:0000313" key="9">
    <source>
        <dbReference type="EMBL" id="KAA0152952.1"/>
    </source>
</evidence>
<feature type="repeat" description="ANK" evidence="5">
    <location>
        <begin position="2099"/>
        <end position="2131"/>
    </location>
</feature>
<evidence type="ECO:0000259" key="8">
    <source>
        <dbReference type="PROSITE" id="PS50011"/>
    </source>
</evidence>
<sequence length="2703" mass="280369">MALRLVIISDGAQVDPATGVVQALQDGKVSGIVVADYGAELGRQLPALVAGQPPEPGTPEAGDAAPATLVFDVRLLAACPVEGPRRLVRMRSGSNPSCNARLDALRLGWAARGSRCLEESGPQLGGCLDSWAFDALHQKLLHQAPADEPASSTTSATDASSGAAAGAKPRCGCTRAGCNETLCKSDVPISALGYSMGRSARQGDVLGCALDVGGQALEFFLTGDSLEQAFKRVGHDARRGAGRALVPAVSFEATIPSGASRELFQLRVGGPDAAGQEPLLAHRGYTPAGWATHLQAVADEHDRLSAVASGEEGGFVLAGEAASAEAGAPAAGAGAAETASGGVATGAGASAAARSSAAAPSDAAAPAAAASSGAKAGPPERDESAEILAEMAELKFNDLERVMASRCWTFICDAAMSDEATKANILNVVFDVMDSSHTILLGRPHPIEGETETVVSSERSGEGLLHAAASAGKVFTLSTILEVAGSAVNVDARSIRGDRATPLHRAAAAGHEAVVVALLGAEASCTVRNASGFTALDLARHGNHASIVQLLCDAMGIPNVRESGLLLACLSGDAAAIAKEASAHSEEVTSSVGGGETPLQVALGSCTAEARPGIIGAFAKAAPSTLEVLRKPGEPLAHTLVTMCSSPLAGGLWDVSNANTSDGHLLLSEGSTAVTCKASSAVVPLTRGLRGPGTFTFTARLVKDKLKDETTLFGFVRNRPKAASYKDSEIAKRSFFVRAYNGDVYGPSGSEPSVSKVGTIHPGQTVSLRLHLSAGGLASVSVATEANASSFRVVRSGVKYQLSDTFYPAVAFYRNSGQIVQLETVARTWGAAIWPLCSKSDAARLRAATDAAKSQARTEGAALLPAQVDWSASHAAASGAGAAATRGADPPTPPPRGVSDLPDAPDTVATPGELLATLVEGGIPVDECDSQGRSVFHLLAEMGMLDLDVARLVASLGADVTKRCKQGRMPLRVASQGLSTALRVLHGLELSGRAAIPTETRTPLPTLTTGSGGQRRKTGPWDVSSVPTGWFDRVGSLLLDGERVPVRGAVLPAPKAGTVLVAGTAVGRARTTSSVSDSAAAAAAGTSSTYQFGVIQADVEVKEGAEAQVDWEDGNEPTRVSVAPGSMGLELLHIDMLGGSLRGFRRFAWPEETELSELTLRFRRRGATRDVSRIAVGMFVTTPPNAPRSESSEFGWVEAVGDGPDGPVQVRWLGDRVESLSLGSGEDQSGIHVIDVDPAGEGCFFLLSGSQVPLDALTSFAHGEALCYTAGGAGSVVEALQRERDAAETAQRADRSAPSAGAETASAAPPSEPAAGAKGGDAPSLVFDPSFCAQVVKLTQGGRTVSAAESAEAAVPVNVNLVSGGVYEVELASVTGGMDSDASRIGVAMRPAVAGEPLSRMWTLTLATGTLKGGGARSSAGGPSVLPGSKVTMRLDLRPGHGTLTFAVDGVEDTLGPAMTGLPTDSGSVFVPVVVLAHPSVSVRVESAVELGTEEQSVVLELRDTDAEVNCRMCGLRIAAPETWVAVGDHTREVAAWSCAVDDAVRKILAVKDAGTKVTWYDRQADQTVKVVESCAIGNVAKDSAIVQLVEDDGTTEWTAHPRSLRVITAQGHVPLLDSADRLVRPAPSCICPTCFMTSKAAVSIDWVAEPRVERDGDAGGVLRTLLEAADASGDSLLAACVRNGSVAMLHTAWQLGTLEASLVRPVSGGSSLLDLAMANVPSSPDADPGAAWTVEGSDGTSRDDDSEDDVLIRSFVKQISTIASRTAARRVFALGSLQGDAGGPAIPRAVVESGSCPSVLQPWLLEAGPLPQPRASHALVFLPLSRPGASATAATTETQPNSSSGQVAWVRLSTLYNPHRLARLASEGIDAADSTEVLSPELWHQLGGVDLLGVATSPAVDCVWLLFGLARRLGWRGDGPAASEASWERPPPLLSEADREVANLSAVRAASQLLQMSILSQLSERERVLALAGARIEDTADALGRTPLHILCAAPLPSPDMVGRLVDRGAKTMATDHALSTPLHCASRCSEGAVAVEVMKILLLPLVEPAGEDEAASRGGAAAASSGAGMPLVPDQRLLKRLAASPAVRAAVNTCDSSGRRPLHFAARCGCWDSTVFLLACGASLEHEDDSASPLYSAVSGGHRHIVSLLCNRGAKVDVSHKKTGFTPLHVAVTKGAQSMVALLLRAGASPEYPSTDGVTPLALARRLQAHNLVGIIHEAISTRAERSTETAPIGAAAQLAALVGPHLIEPKVVRLGRKLGEGGFGVVMEAELEHMPGTKVVVKQLKTVTALDDDHREMLLQEVKLMRMACSIHHPAVLQFIGLIAEDHGVSSNGRPLAYGLVLDFAAGGSLRSLLDSTEDPVTLPLTSRMALLTDIASGLAFLHAEQHTRQPIAHRDLKPDNILLDQSRTRAMISDFGLSKVRSVAEQATKTSKFATTMQYRAPEVWVSRKARRQRRDQRRGGQTPRAAPPTAAETALALQNDLAQDVFSFGVLMWETVTLLPPFGGDVEVMDISRCIVTERRLPGPLEARLVEEADAAAHRSLEEMGQAEAGAAEAEAECEVGGRDWTDLAWFEGESGSHPPQAGLQSTQSAGFGVNTGVSSADGADFEVALAGDAAMSDDDDQFEKEDYEAARAMPRSLAVLIARCCSYDPTQRPKSTEVVAELSRIAAAVRLQAHGVEAAPQTPAPKATTRAAYGEFD</sequence>
<dbReference type="PROSITE" id="PS50297">
    <property type="entry name" value="ANK_REP_REGION"/>
    <property type="match status" value="3"/>
</dbReference>
<dbReference type="PROSITE" id="PS50088">
    <property type="entry name" value="ANK_REPEAT"/>
    <property type="match status" value="4"/>
</dbReference>
<proteinExistence type="predicted"/>
<dbReference type="SMART" id="SM00220">
    <property type="entry name" value="S_TKc"/>
    <property type="match status" value="1"/>
</dbReference>
<feature type="compositionally biased region" description="Low complexity" evidence="7">
    <location>
        <begin position="879"/>
        <end position="889"/>
    </location>
</feature>
<dbReference type="GO" id="GO:0005524">
    <property type="term" value="F:ATP binding"/>
    <property type="evidence" value="ECO:0007669"/>
    <property type="project" value="UniProtKB-UniRule"/>
</dbReference>
<dbReference type="GO" id="GO:0004672">
    <property type="term" value="F:protein kinase activity"/>
    <property type="evidence" value="ECO:0007669"/>
    <property type="project" value="InterPro"/>
</dbReference>
<dbReference type="Pfam" id="PF00622">
    <property type="entry name" value="SPRY"/>
    <property type="match status" value="1"/>
</dbReference>
<feature type="repeat" description="ANK" evidence="5">
    <location>
        <begin position="498"/>
        <end position="530"/>
    </location>
</feature>
<organism evidence="9 10">
    <name type="scientific">Cafeteria roenbergensis</name>
    <name type="common">Marine flagellate</name>
    <dbReference type="NCBI Taxonomy" id="33653"/>
    <lineage>
        <taxon>Eukaryota</taxon>
        <taxon>Sar</taxon>
        <taxon>Stramenopiles</taxon>
        <taxon>Bigyra</taxon>
        <taxon>Opalozoa</taxon>
        <taxon>Bicosoecida</taxon>
        <taxon>Cafeteriaceae</taxon>
        <taxon>Cafeteria</taxon>
    </lineage>
</organism>
<feature type="region of interest" description="Disordered" evidence="7">
    <location>
        <begin position="144"/>
        <end position="169"/>
    </location>
</feature>
<evidence type="ECO:0000256" key="3">
    <source>
        <dbReference type="ARBA" id="ARBA00022840"/>
    </source>
</evidence>
<feature type="region of interest" description="Disordered" evidence="7">
    <location>
        <begin position="2682"/>
        <end position="2703"/>
    </location>
</feature>